<sequence>MQLLVTGATGFLGYRTIEYLLQQTGVDSILATGRTLKPSHSHQHPKLRYQLGDLSDSAFVASLFDTPITHVVNCASLSSPWGAYQAFYQANCLSQQYLIQQSERNGVQKFVYISSPSVYFTGTDRLQISEDEALPKKFVNVYAATKYEAEQLLATSRLAFITLRPRALIGRGDTVIMPRLIRSQREGKLKTIGKGDTLVDLTHVANVAHAIWLALQAPPAATRQVYNISNGEPVKLWPYIEKVLQELSLSLPKQKVPERVAYIAAQLMEWSAQLRPGKQEPALTTYSIGTLTKSMTLDISKAQKLLGYSPQFSTQEALDEFITWYKSLPSDASIL</sequence>
<name>A0ABT8F3W6_9BACT</name>
<dbReference type="EMBL" id="JAUHJS010000003">
    <property type="protein sequence ID" value="MDN4165145.1"/>
    <property type="molecule type" value="Genomic_DNA"/>
</dbReference>
<dbReference type="Proteomes" id="UP001168552">
    <property type="component" value="Unassembled WGS sequence"/>
</dbReference>
<gene>
    <name evidence="2" type="ORF">QWY31_06510</name>
</gene>
<dbReference type="PANTHER" id="PTHR43245">
    <property type="entry name" value="BIFUNCTIONAL POLYMYXIN RESISTANCE PROTEIN ARNA"/>
    <property type="match status" value="1"/>
</dbReference>
<evidence type="ECO:0000313" key="2">
    <source>
        <dbReference type="EMBL" id="MDN4165145.1"/>
    </source>
</evidence>
<comment type="caution">
    <text evidence="2">The sequence shown here is derived from an EMBL/GenBank/DDBJ whole genome shotgun (WGS) entry which is preliminary data.</text>
</comment>
<organism evidence="2 3">
    <name type="scientific">Shiella aurantiaca</name>
    <dbReference type="NCBI Taxonomy" id="3058365"/>
    <lineage>
        <taxon>Bacteria</taxon>
        <taxon>Pseudomonadati</taxon>
        <taxon>Bacteroidota</taxon>
        <taxon>Cytophagia</taxon>
        <taxon>Cytophagales</taxon>
        <taxon>Shiellaceae</taxon>
        <taxon>Shiella</taxon>
    </lineage>
</organism>
<dbReference type="InterPro" id="IPR001509">
    <property type="entry name" value="Epimerase_deHydtase"/>
</dbReference>
<keyword evidence="3" id="KW-1185">Reference proteome</keyword>
<evidence type="ECO:0000313" key="3">
    <source>
        <dbReference type="Proteomes" id="UP001168552"/>
    </source>
</evidence>
<dbReference type="Gene3D" id="3.40.50.720">
    <property type="entry name" value="NAD(P)-binding Rossmann-like Domain"/>
    <property type="match status" value="1"/>
</dbReference>
<dbReference type="SUPFAM" id="SSF51735">
    <property type="entry name" value="NAD(P)-binding Rossmann-fold domains"/>
    <property type="match status" value="1"/>
</dbReference>
<dbReference type="InterPro" id="IPR050177">
    <property type="entry name" value="Lipid_A_modif_metabolic_enz"/>
</dbReference>
<evidence type="ECO:0000259" key="1">
    <source>
        <dbReference type="Pfam" id="PF01370"/>
    </source>
</evidence>
<accession>A0ABT8F3W6</accession>
<feature type="domain" description="NAD-dependent epimerase/dehydratase" evidence="1">
    <location>
        <begin position="4"/>
        <end position="228"/>
    </location>
</feature>
<protein>
    <submittedName>
        <fullName evidence="2">NAD-dependent epimerase/dehydratase family protein</fullName>
    </submittedName>
</protein>
<dbReference type="PANTHER" id="PTHR43245:SF24">
    <property type="entry name" value="DEHYDROGENASE"/>
    <property type="match status" value="1"/>
</dbReference>
<dbReference type="Pfam" id="PF01370">
    <property type="entry name" value="Epimerase"/>
    <property type="match status" value="1"/>
</dbReference>
<proteinExistence type="predicted"/>
<dbReference type="InterPro" id="IPR036291">
    <property type="entry name" value="NAD(P)-bd_dom_sf"/>
</dbReference>
<reference evidence="2" key="1">
    <citation type="submission" date="2023-06" db="EMBL/GenBank/DDBJ databases">
        <title>Cytophagales bacterium Strain LB-30, isolated from soil.</title>
        <authorList>
            <person name="Liu B."/>
        </authorList>
    </citation>
    <scope>NUCLEOTIDE SEQUENCE</scope>
    <source>
        <strain evidence="2">LB-30</strain>
    </source>
</reference>
<dbReference type="RefSeq" id="WP_320003674.1">
    <property type="nucleotide sequence ID" value="NZ_JAUHJS010000003.1"/>
</dbReference>